<proteinExistence type="predicted"/>
<reference evidence="4" key="2">
    <citation type="submission" date="2019-09" db="UniProtKB">
        <authorList>
            <consortium name="WormBaseParasite"/>
        </authorList>
    </citation>
    <scope>IDENTIFICATION</scope>
</reference>
<evidence type="ECO:0000313" key="3">
    <source>
        <dbReference type="Proteomes" id="UP000050761"/>
    </source>
</evidence>
<dbReference type="InterPro" id="IPR029071">
    <property type="entry name" value="Ubiquitin-like_domsf"/>
</dbReference>
<dbReference type="InterPro" id="IPR000626">
    <property type="entry name" value="Ubiquitin-like_dom"/>
</dbReference>
<protein>
    <submittedName>
        <fullName evidence="4">Ubiquitin-like domain-containing protein</fullName>
    </submittedName>
</protein>
<reference evidence="2 3" key="1">
    <citation type="submission" date="2018-11" db="EMBL/GenBank/DDBJ databases">
        <authorList>
            <consortium name="Pathogen Informatics"/>
        </authorList>
    </citation>
    <scope>NUCLEOTIDE SEQUENCE [LARGE SCALE GENOMIC DNA]</scope>
</reference>
<feature type="domain" description="Ubiquitin-like" evidence="1">
    <location>
        <begin position="250"/>
        <end position="321"/>
    </location>
</feature>
<accession>A0A3P8BNJ5</accession>
<dbReference type="OrthoDB" id="442921at2759"/>
<dbReference type="SUPFAM" id="SSF54236">
    <property type="entry name" value="Ubiquitin-like"/>
    <property type="match status" value="1"/>
</dbReference>
<dbReference type="PROSITE" id="PS50053">
    <property type="entry name" value="UBIQUITIN_2"/>
    <property type="match status" value="1"/>
</dbReference>
<organism evidence="2">
    <name type="scientific">Heligmosomoides polygyrus</name>
    <name type="common">Parasitic roundworm</name>
    <dbReference type="NCBI Taxonomy" id="6339"/>
    <lineage>
        <taxon>Eukaryota</taxon>
        <taxon>Metazoa</taxon>
        <taxon>Ecdysozoa</taxon>
        <taxon>Nematoda</taxon>
        <taxon>Chromadorea</taxon>
        <taxon>Rhabditida</taxon>
        <taxon>Rhabditina</taxon>
        <taxon>Rhabditomorpha</taxon>
        <taxon>Strongyloidea</taxon>
        <taxon>Heligmosomidae</taxon>
        <taxon>Heligmosomoides</taxon>
    </lineage>
</organism>
<dbReference type="Gene3D" id="3.10.20.90">
    <property type="entry name" value="Phosphatidylinositol 3-kinase Catalytic Subunit, Chain A, domain 1"/>
    <property type="match status" value="1"/>
</dbReference>
<dbReference type="EMBL" id="UZAH01026017">
    <property type="protein sequence ID" value="VDO74325.1"/>
    <property type="molecule type" value="Genomic_DNA"/>
</dbReference>
<dbReference type="WBParaSite" id="HPBE_0000796401-mRNA-1">
    <property type="protein sequence ID" value="HPBE_0000796401-mRNA-1"/>
    <property type="gene ID" value="HPBE_0000796401"/>
</dbReference>
<dbReference type="Proteomes" id="UP000050761">
    <property type="component" value="Unassembled WGS sequence"/>
</dbReference>
<evidence type="ECO:0000259" key="1">
    <source>
        <dbReference type="PROSITE" id="PS50053"/>
    </source>
</evidence>
<evidence type="ECO:0000313" key="4">
    <source>
        <dbReference type="WBParaSite" id="HPBE_0000796401-mRNA-1"/>
    </source>
</evidence>
<name>A0A3P8BNJ5_HELPZ</name>
<keyword evidence="3" id="KW-1185">Reference proteome</keyword>
<dbReference type="AlphaFoldDB" id="A0A3P8BNJ5"/>
<sequence>MPFITDSFALDINRVVKRSGLPISLVFRPPPSLRRLLTTSRPYENRCERPGCLICDEGNQICQMRHRTLRHARDPLPQLRVSILHKNLTDTVERKIKEALEIKHWQPPINKKEEMNSSYLDSFNDSLELVERADENTAPKPSASTPQTVVIDREVDLFVIVGTSNETGKPGRIMTLLRDEPFDKLRPGFAKELNCSPLDVLIHVNNIDAGPGDTPDSMGIDVTKMAIVKVFSLKSGAAFVEDLTTDPNFIPVKCIFDKGRPRTVYICLSEPFSDAKKRIAEGLKLPKSIEKLVFDSEILDDGDTPRAVEMEAEDVIEIHFK</sequence>
<gene>
    <name evidence="2" type="ORF">HPBE_LOCUS7965</name>
</gene>
<evidence type="ECO:0000313" key="2">
    <source>
        <dbReference type="EMBL" id="VDO74325.1"/>
    </source>
</evidence>